<accession>A0A243W7D2</accession>
<dbReference type="RefSeq" id="WP_086596721.1">
    <property type="nucleotide sequence ID" value="NZ_MTSE01000023.1"/>
</dbReference>
<dbReference type="Proteomes" id="UP000194873">
    <property type="component" value="Unassembled WGS sequence"/>
</dbReference>
<dbReference type="OrthoDB" id="5987056at2"/>
<organism evidence="2 3">
    <name type="scientific">Hymenobacter crusticola</name>
    <dbReference type="NCBI Taxonomy" id="1770526"/>
    <lineage>
        <taxon>Bacteria</taxon>
        <taxon>Pseudomonadati</taxon>
        <taxon>Bacteroidota</taxon>
        <taxon>Cytophagia</taxon>
        <taxon>Cytophagales</taxon>
        <taxon>Hymenobacteraceae</taxon>
        <taxon>Hymenobacter</taxon>
    </lineage>
</organism>
<keyword evidence="1" id="KW-1133">Transmembrane helix</keyword>
<dbReference type="EMBL" id="MTSE01000023">
    <property type="protein sequence ID" value="OUJ70367.1"/>
    <property type="molecule type" value="Genomic_DNA"/>
</dbReference>
<keyword evidence="1" id="KW-0472">Membrane</keyword>
<reference evidence="2 3" key="1">
    <citation type="submission" date="2017-01" db="EMBL/GenBank/DDBJ databases">
        <title>A new Hymenobacter.</title>
        <authorList>
            <person name="Liang Y."/>
            <person name="Feng F."/>
        </authorList>
    </citation>
    <scope>NUCLEOTIDE SEQUENCE [LARGE SCALE GENOMIC DNA]</scope>
    <source>
        <strain evidence="2">MIMBbqt21</strain>
    </source>
</reference>
<dbReference type="AlphaFoldDB" id="A0A243W7D2"/>
<comment type="caution">
    <text evidence="2">The sequence shown here is derived from an EMBL/GenBank/DDBJ whole genome shotgun (WGS) entry which is preliminary data.</text>
</comment>
<evidence type="ECO:0000313" key="3">
    <source>
        <dbReference type="Proteomes" id="UP000194873"/>
    </source>
</evidence>
<sequence>MAQGYLYLDSLLFFGIAVRSTWAPRSTATGLGFLTLSEQGRAEYLVVYGGFQLGLAILFLLARDPAYFRLGLLISVGFYAPVLLYKIGANLLKWPVANSVWGTIVLEALLLVAALWLYCSFSGREQVG</sequence>
<keyword evidence="1" id="KW-0812">Transmembrane</keyword>
<feature type="transmembrane region" description="Helical" evidence="1">
    <location>
        <begin position="42"/>
        <end position="61"/>
    </location>
</feature>
<feature type="transmembrane region" description="Helical" evidence="1">
    <location>
        <begin position="100"/>
        <end position="119"/>
    </location>
</feature>
<protein>
    <recommendedName>
        <fullName evidence="4">DUF4345 domain-containing protein</fullName>
    </recommendedName>
</protein>
<gene>
    <name evidence="2" type="ORF">BXP70_24320</name>
</gene>
<keyword evidence="3" id="KW-1185">Reference proteome</keyword>
<evidence type="ECO:0000256" key="1">
    <source>
        <dbReference type="SAM" id="Phobius"/>
    </source>
</evidence>
<evidence type="ECO:0000313" key="2">
    <source>
        <dbReference type="EMBL" id="OUJ70367.1"/>
    </source>
</evidence>
<evidence type="ECO:0008006" key="4">
    <source>
        <dbReference type="Google" id="ProtNLM"/>
    </source>
</evidence>
<name>A0A243W7D2_9BACT</name>
<feature type="transmembrane region" description="Helical" evidence="1">
    <location>
        <begin position="68"/>
        <end position="88"/>
    </location>
</feature>
<proteinExistence type="predicted"/>